<dbReference type="SUPFAM" id="SSF52540">
    <property type="entry name" value="P-loop containing nucleoside triphosphate hydrolases"/>
    <property type="match status" value="1"/>
</dbReference>
<dbReference type="GO" id="GO:0016887">
    <property type="term" value="F:ATP hydrolysis activity"/>
    <property type="evidence" value="ECO:0007669"/>
    <property type="project" value="InterPro"/>
</dbReference>
<protein>
    <submittedName>
        <fullName evidence="8">ABC-type bacteriocin/lantibiotic exporter, contains an N-terminal double-glycine peptidase domain</fullName>
    </submittedName>
</protein>
<keyword evidence="4 5" id="KW-0472">Membrane</keyword>
<feature type="domain" description="ABC transmembrane type-1" evidence="7">
    <location>
        <begin position="13"/>
        <end position="291"/>
    </location>
</feature>
<evidence type="ECO:0000256" key="2">
    <source>
        <dbReference type="ARBA" id="ARBA00022692"/>
    </source>
</evidence>
<keyword evidence="2 5" id="KW-0812">Transmembrane</keyword>
<evidence type="ECO:0000313" key="9">
    <source>
        <dbReference type="Proteomes" id="UP000186221"/>
    </source>
</evidence>
<keyword evidence="3 5" id="KW-1133">Transmembrane helix</keyword>
<evidence type="ECO:0000259" key="6">
    <source>
        <dbReference type="PROSITE" id="PS50893"/>
    </source>
</evidence>
<dbReference type="InterPro" id="IPR036640">
    <property type="entry name" value="ABC1_TM_sf"/>
</dbReference>
<dbReference type="Gene3D" id="3.40.50.300">
    <property type="entry name" value="P-loop containing nucleotide triphosphate hydrolases"/>
    <property type="match status" value="1"/>
</dbReference>
<evidence type="ECO:0000256" key="4">
    <source>
        <dbReference type="ARBA" id="ARBA00023136"/>
    </source>
</evidence>
<dbReference type="GO" id="GO:0005524">
    <property type="term" value="F:ATP binding"/>
    <property type="evidence" value="ECO:0007669"/>
    <property type="project" value="InterPro"/>
</dbReference>
<dbReference type="OrthoDB" id="5288404at2"/>
<sequence>MQRVGLKWDVVPLVVATLLIVALELVIPVTVRQVYDTFIPHQSLDSLNVLMTAAVGFLLVDAFLRWARANLQAWQGARRAHAAGTRMIDALLQGNVAPSRNNIGGKLALINLVRGYHAGGGGSLAVTLAELTMIPLMLVLIALIAGKLALVSLTLIAVFCVVMVVAGRFLRDARDARRAEDAVRLDMMVETLGAAQSIKALSAERVMAARHAGLKYTSARWQFEVGRFQTLVFDITQIFGTVMILAVVFVGAGMVLDKDLTVGALLAAIILSGRSVVPMQKALGALHRSQAQRSERKQVEALLATPASAAVTTVSAALPENEGKLALHGVRIMEAEGEAPLLDTVDFAFPARQFSLLDGLDHAQAMTVFKTLSGLQRPEQGAVQLNGADLLQLPEACRAQQIAYLQAETVLYRGTILENLTRFGQVKMSDAQFVMRQLRLDEDLNVLPRGLQTVLRGDGGDPVPPGLRERIALARSLAPRPRVILFNHADSGLDRRSYTALYELLAKLRGHATIIMASDDETLRSLAQHCFVCEGGGLRANEGVCPPSRPQTRYRELRL</sequence>
<dbReference type="PANTHER" id="PTHR43394">
    <property type="entry name" value="ATP-DEPENDENT PERMEASE MDL1, MITOCHONDRIAL"/>
    <property type="match status" value="1"/>
</dbReference>
<feature type="transmembrane region" description="Helical" evidence="5">
    <location>
        <begin position="124"/>
        <end position="144"/>
    </location>
</feature>
<evidence type="ECO:0000313" key="8">
    <source>
        <dbReference type="EMBL" id="SIS41945.1"/>
    </source>
</evidence>
<dbReference type="PROSITE" id="PS50929">
    <property type="entry name" value="ABC_TM1F"/>
    <property type="match status" value="1"/>
</dbReference>
<dbReference type="InterPro" id="IPR027417">
    <property type="entry name" value="P-loop_NTPase"/>
</dbReference>
<feature type="transmembrane region" description="Helical" evidence="5">
    <location>
        <begin position="231"/>
        <end position="254"/>
    </location>
</feature>
<reference evidence="9" key="1">
    <citation type="submission" date="2017-01" db="EMBL/GenBank/DDBJ databases">
        <authorList>
            <person name="Varghese N."/>
            <person name="Submissions S."/>
        </authorList>
    </citation>
    <scope>NUCLEOTIDE SEQUENCE [LARGE SCALE GENOMIC DNA]</scope>
    <source>
        <strain evidence="9">DSM 19945</strain>
    </source>
</reference>
<evidence type="ECO:0000259" key="7">
    <source>
        <dbReference type="PROSITE" id="PS50929"/>
    </source>
</evidence>
<feature type="transmembrane region" description="Helical" evidence="5">
    <location>
        <begin position="150"/>
        <end position="170"/>
    </location>
</feature>
<dbReference type="STRING" id="453582.SAMN05421580_101117"/>
<dbReference type="Proteomes" id="UP000186221">
    <property type="component" value="Unassembled WGS sequence"/>
</dbReference>
<dbReference type="InterPro" id="IPR011527">
    <property type="entry name" value="ABC1_TM_dom"/>
</dbReference>
<feature type="domain" description="ABC transporter" evidence="6">
    <location>
        <begin position="327"/>
        <end position="559"/>
    </location>
</feature>
<feature type="transmembrane region" description="Helical" evidence="5">
    <location>
        <begin position="12"/>
        <end position="35"/>
    </location>
</feature>
<dbReference type="PROSITE" id="PS50893">
    <property type="entry name" value="ABC_TRANSPORTER_2"/>
    <property type="match status" value="1"/>
</dbReference>
<dbReference type="InterPro" id="IPR003439">
    <property type="entry name" value="ABC_transporter-like_ATP-bd"/>
</dbReference>
<keyword evidence="9" id="KW-1185">Reference proteome</keyword>
<dbReference type="PANTHER" id="PTHR43394:SF1">
    <property type="entry name" value="ATP-BINDING CASSETTE SUB-FAMILY B MEMBER 10, MITOCHONDRIAL"/>
    <property type="match status" value="1"/>
</dbReference>
<dbReference type="InterPro" id="IPR039421">
    <property type="entry name" value="Type_1_exporter"/>
</dbReference>
<dbReference type="Gene3D" id="1.20.1560.10">
    <property type="entry name" value="ABC transporter type 1, transmembrane domain"/>
    <property type="match status" value="1"/>
</dbReference>
<proteinExistence type="predicted"/>
<accession>A0A1N7IXY3</accession>
<dbReference type="GO" id="GO:0015421">
    <property type="term" value="F:ABC-type oligopeptide transporter activity"/>
    <property type="evidence" value="ECO:0007669"/>
    <property type="project" value="TreeGrafter"/>
</dbReference>
<dbReference type="SUPFAM" id="SSF90123">
    <property type="entry name" value="ABC transporter transmembrane region"/>
    <property type="match status" value="1"/>
</dbReference>
<dbReference type="GO" id="GO:0005886">
    <property type="term" value="C:plasma membrane"/>
    <property type="evidence" value="ECO:0007669"/>
    <property type="project" value="UniProtKB-SubCell"/>
</dbReference>
<evidence type="ECO:0000256" key="3">
    <source>
        <dbReference type="ARBA" id="ARBA00022989"/>
    </source>
</evidence>
<name>A0A1N7IXY3_9RHOB</name>
<organism evidence="8 9">
    <name type="scientific">Rhodobacter aestuarii</name>
    <dbReference type="NCBI Taxonomy" id="453582"/>
    <lineage>
        <taxon>Bacteria</taxon>
        <taxon>Pseudomonadati</taxon>
        <taxon>Pseudomonadota</taxon>
        <taxon>Alphaproteobacteria</taxon>
        <taxon>Rhodobacterales</taxon>
        <taxon>Rhodobacter group</taxon>
        <taxon>Rhodobacter</taxon>
    </lineage>
</organism>
<dbReference type="AlphaFoldDB" id="A0A1N7IXY3"/>
<dbReference type="EMBL" id="FTOG01000001">
    <property type="protein sequence ID" value="SIS41945.1"/>
    <property type="molecule type" value="Genomic_DNA"/>
</dbReference>
<gene>
    <name evidence="8" type="ORF">SAMN05421580_101117</name>
</gene>
<dbReference type="Pfam" id="PF00664">
    <property type="entry name" value="ABC_membrane"/>
    <property type="match status" value="1"/>
</dbReference>
<feature type="transmembrane region" description="Helical" evidence="5">
    <location>
        <begin position="47"/>
        <end position="64"/>
    </location>
</feature>
<comment type="subcellular location">
    <subcellularLocation>
        <location evidence="1">Cell membrane</location>
        <topology evidence="1">Multi-pass membrane protein</topology>
    </subcellularLocation>
</comment>
<evidence type="ECO:0000256" key="1">
    <source>
        <dbReference type="ARBA" id="ARBA00004651"/>
    </source>
</evidence>
<evidence type="ECO:0000256" key="5">
    <source>
        <dbReference type="SAM" id="Phobius"/>
    </source>
</evidence>
<dbReference type="Pfam" id="PF00005">
    <property type="entry name" value="ABC_tran"/>
    <property type="match status" value="1"/>
</dbReference>